<dbReference type="AlphaFoldDB" id="A0A517QNX8"/>
<accession>A0A517QNX8</accession>
<reference evidence="2 3" key="1">
    <citation type="submission" date="2019-02" db="EMBL/GenBank/DDBJ databases">
        <title>Deep-cultivation of Planctomycetes and their phenomic and genomic characterization uncovers novel biology.</title>
        <authorList>
            <person name="Wiegand S."/>
            <person name="Jogler M."/>
            <person name="Boedeker C."/>
            <person name="Pinto D."/>
            <person name="Vollmers J."/>
            <person name="Rivas-Marin E."/>
            <person name="Kohn T."/>
            <person name="Peeters S.H."/>
            <person name="Heuer A."/>
            <person name="Rast P."/>
            <person name="Oberbeckmann S."/>
            <person name="Bunk B."/>
            <person name="Jeske O."/>
            <person name="Meyerdierks A."/>
            <person name="Storesund J.E."/>
            <person name="Kallscheuer N."/>
            <person name="Luecker S."/>
            <person name="Lage O.M."/>
            <person name="Pohl T."/>
            <person name="Merkel B.J."/>
            <person name="Hornburger P."/>
            <person name="Mueller R.-W."/>
            <person name="Bruemmer F."/>
            <person name="Labrenz M."/>
            <person name="Spormann A.M."/>
            <person name="Op den Camp H."/>
            <person name="Overmann J."/>
            <person name="Amann R."/>
            <person name="Jetten M.S.M."/>
            <person name="Mascher T."/>
            <person name="Medema M.H."/>
            <person name="Devos D.P."/>
            <person name="Kaster A.-K."/>
            <person name="Ovreas L."/>
            <person name="Rohde M."/>
            <person name="Galperin M.Y."/>
            <person name="Jogler C."/>
        </authorList>
    </citation>
    <scope>NUCLEOTIDE SEQUENCE [LARGE SCALE GENOMIC DNA]</scope>
    <source>
        <strain evidence="2 3">Mal48</strain>
    </source>
</reference>
<keyword evidence="3" id="KW-1185">Reference proteome</keyword>
<dbReference type="EMBL" id="CP036267">
    <property type="protein sequence ID" value="QDT33358.1"/>
    <property type="molecule type" value="Genomic_DNA"/>
</dbReference>
<evidence type="ECO:0000313" key="3">
    <source>
        <dbReference type="Proteomes" id="UP000315724"/>
    </source>
</evidence>
<feature type="region of interest" description="Disordered" evidence="1">
    <location>
        <begin position="1"/>
        <end position="32"/>
    </location>
</feature>
<dbReference type="KEGG" id="tpol:Mal48_26110"/>
<organism evidence="2 3">
    <name type="scientific">Thalassoglobus polymorphus</name>
    <dbReference type="NCBI Taxonomy" id="2527994"/>
    <lineage>
        <taxon>Bacteria</taxon>
        <taxon>Pseudomonadati</taxon>
        <taxon>Planctomycetota</taxon>
        <taxon>Planctomycetia</taxon>
        <taxon>Planctomycetales</taxon>
        <taxon>Planctomycetaceae</taxon>
        <taxon>Thalassoglobus</taxon>
    </lineage>
</organism>
<sequence>MAAKKQKERRTGHQLHGVPFESSEQVSSPPPDCSCDLIKMSHRIVGPVRAVSERSEETQKIENRLKKLSCVTATC</sequence>
<feature type="compositionally biased region" description="Basic residues" evidence="1">
    <location>
        <begin position="1"/>
        <end position="13"/>
    </location>
</feature>
<gene>
    <name evidence="2" type="ORF">Mal48_26110</name>
</gene>
<evidence type="ECO:0000313" key="2">
    <source>
        <dbReference type="EMBL" id="QDT33358.1"/>
    </source>
</evidence>
<evidence type="ECO:0000256" key="1">
    <source>
        <dbReference type="SAM" id="MobiDB-lite"/>
    </source>
</evidence>
<proteinExistence type="predicted"/>
<dbReference type="Proteomes" id="UP000315724">
    <property type="component" value="Chromosome"/>
</dbReference>
<protein>
    <submittedName>
        <fullName evidence="2">Uncharacterized protein</fullName>
    </submittedName>
</protein>
<name>A0A517QNX8_9PLAN</name>